<dbReference type="Pfam" id="PF00271">
    <property type="entry name" value="Helicase_C"/>
    <property type="match status" value="1"/>
</dbReference>
<dbReference type="Proteomes" id="UP000267978">
    <property type="component" value="Unassembled WGS sequence"/>
</dbReference>
<gene>
    <name evidence="2" type="ORF">ALQ98_05600</name>
</gene>
<comment type="caution">
    <text evidence="2">The sequence shown here is derived from an EMBL/GenBank/DDBJ whole genome shotgun (WGS) entry which is preliminary data.</text>
</comment>
<dbReference type="InterPro" id="IPR050742">
    <property type="entry name" value="Helicase_Restrict-Modif_Enz"/>
</dbReference>
<sequence length="978" mass="109512">MAESAGKYSDVYQSWQHHLFNFNLAVQETNTAGLRKPQLAALYASLGHLVTSPSTTATVVMPTGTGKTDTMLGLLIAGRLARTLVLVPSDALRSQLLKKCDLKKLREIGAVSETALNPVVIAVRSGMSVEDVQQLAAANVVIATPQSLQRFNAEALQALADLCTHLIIDEAHHVAAQTWGRVKIAFKQKPCLQFTATPFREDNKPLEGTIIYNYPLKEAQNDGYFKSIEFHAVREYNLELADQAVADKAVELLRTDRAQGFNHLLMVRARSQARATALFDLYKTHEDLAPVLIHSKVPDRAKLMTDIVEKKHKIIVCVDMLGEGFDLPELKIAAIHDQHRSPAVTLQFIGRLTRVDPTLGEAKFVSNIANQKTDYQMAALYKESADWSAVIRDVSNDKITREIEKEAFSGQFSDDPDSEAILGLNPNPKISAVAYHAEQESWQPEKAQYFSQKREQLQFLSINDEQDTVIMVTRRDTPVGWAQTSAIADTNWLLYLAYYYAPDKTLFLHSSGDETQLARFQGLVAKGARRISGEPVFRTLHDIKLMKLQNVGLSRARKDLRFTMHVGRDINAIITEIENGTAKKSNIFASGFEGGKRTTVGCSHKGKIWEMNSESVIYWIEWCKRASLKLNDGSIKSSDVLRDVMRSDKIEGRWPQGLFYADWPESIAIENEQKISLLYKGEVFNLLDVELGKPQRTNDLNLTVPVSAAALDGERQLPEITIRLLNDGFKVSCPELKIIFSEESSLEHYLDANPLVLLAVDGSMVEGNYRSYSPNSLDLKLPEKLIEAWDWGATPIQVESMKAARNPKSVQGFTFGQIQNDYSFIFNDDGNGEIADLVAIRESKGAIQIDLYHCKFCPAKKGQKAKPRAQVEDVYEVCGQASRSVKWLYTHEKFFDRLMYRYQQSLPKGFDRILKGEPKDLELLRNKCHDHEMIFKFVIVQPAVSVSKISAAQLAVLGTTYSYIKSVSAADVKVVTSP</sequence>
<evidence type="ECO:0000313" key="3">
    <source>
        <dbReference type="Proteomes" id="UP000267978"/>
    </source>
</evidence>
<dbReference type="AlphaFoldDB" id="A0AB74A5A1"/>
<dbReference type="SMART" id="SM00487">
    <property type="entry name" value="DEXDc"/>
    <property type="match status" value="1"/>
</dbReference>
<name>A0AB74A5A1_PSESX</name>
<dbReference type="InterPro" id="IPR027417">
    <property type="entry name" value="P-loop_NTPase"/>
</dbReference>
<dbReference type="GO" id="GO:0005524">
    <property type="term" value="F:ATP binding"/>
    <property type="evidence" value="ECO:0007669"/>
    <property type="project" value="InterPro"/>
</dbReference>
<accession>A0AB74A5A1</accession>
<reference evidence="2 3" key="1">
    <citation type="submission" date="2018-08" db="EMBL/GenBank/DDBJ databases">
        <title>Recombination of ecologically and evolutionarily significant loci maintains genetic cohesion in the Pseudomonas syringae species complex.</title>
        <authorList>
            <person name="Dillon M."/>
            <person name="Thakur S."/>
            <person name="Almeida R.N.D."/>
            <person name="Weir B.S."/>
            <person name="Guttman D.S."/>
        </authorList>
    </citation>
    <scope>NUCLEOTIDE SEQUENCE [LARGE SCALE GENOMIC DNA]</scope>
    <source>
        <strain evidence="2 3">ICMP 3946</strain>
    </source>
</reference>
<dbReference type="PANTHER" id="PTHR47396">
    <property type="entry name" value="TYPE I RESTRICTION ENZYME ECOKI R PROTEIN"/>
    <property type="match status" value="1"/>
</dbReference>
<proteinExistence type="predicted"/>
<dbReference type="PANTHER" id="PTHR47396:SF1">
    <property type="entry name" value="ATP-DEPENDENT HELICASE IRC3-RELATED"/>
    <property type="match status" value="1"/>
</dbReference>
<dbReference type="EMBL" id="RBNO01000069">
    <property type="protein sequence ID" value="RML25433.1"/>
    <property type="molecule type" value="Genomic_DNA"/>
</dbReference>
<feature type="domain" description="Helicase ATP-binding" evidence="1">
    <location>
        <begin position="48"/>
        <end position="216"/>
    </location>
</feature>
<dbReference type="RefSeq" id="WP_057406808.1">
    <property type="nucleotide sequence ID" value="NZ_CP013183.1"/>
</dbReference>
<dbReference type="PROSITE" id="PS51192">
    <property type="entry name" value="HELICASE_ATP_BIND_1"/>
    <property type="match status" value="1"/>
</dbReference>
<dbReference type="CDD" id="cd18785">
    <property type="entry name" value="SF2_C"/>
    <property type="match status" value="1"/>
</dbReference>
<dbReference type="GO" id="GO:0003677">
    <property type="term" value="F:DNA binding"/>
    <property type="evidence" value="ECO:0007669"/>
    <property type="project" value="InterPro"/>
</dbReference>
<evidence type="ECO:0000259" key="1">
    <source>
        <dbReference type="PROSITE" id="PS51192"/>
    </source>
</evidence>
<protein>
    <submittedName>
        <fullName evidence="2">Type III restriction endonuclease subunit R</fullName>
    </submittedName>
</protein>
<dbReference type="Gene3D" id="3.40.50.300">
    <property type="entry name" value="P-loop containing nucleotide triphosphate hydrolases"/>
    <property type="match status" value="2"/>
</dbReference>
<dbReference type="InterPro" id="IPR001650">
    <property type="entry name" value="Helicase_C-like"/>
</dbReference>
<dbReference type="InterPro" id="IPR014001">
    <property type="entry name" value="Helicase_ATP-bd"/>
</dbReference>
<dbReference type="GO" id="GO:0016787">
    <property type="term" value="F:hydrolase activity"/>
    <property type="evidence" value="ECO:0007669"/>
    <property type="project" value="InterPro"/>
</dbReference>
<keyword evidence="2" id="KW-0378">Hydrolase</keyword>
<dbReference type="InterPro" id="IPR006935">
    <property type="entry name" value="Helicase/UvrB_N"/>
</dbReference>
<organism evidence="2 3">
    <name type="scientific">Pseudomonas syringae pv. lapsa</name>
    <dbReference type="NCBI Taxonomy" id="199201"/>
    <lineage>
        <taxon>Bacteria</taxon>
        <taxon>Pseudomonadati</taxon>
        <taxon>Pseudomonadota</taxon>
        <taxon>Gammaproteobacteria</taxon>
        <taxon>Pseudomonadales</taxon>
        <taxon>Pseudomonadaceae</taxon>
        <taxon>Pseudomonas</taxon>
        <taxon>Pseudomonas syringae</taxon>
    </lineage>
</organism>
<dbReference type="CDD" id="cd17926">
    <property type="entry name" value="DEXHc_RE"/>
    <property type="match status" value="1"/>
</dbReference>
<dbReference type="SMART" id="SM00490">
    <property type="entry name" value="HELICc"/>
    <property type="match status" value="1"/>
</dbReference>
<keyword evidence="2" id="KW-0540">Nuclease</keyword>
<evidence type="ECO:0000313" key="2">
    <source>
        <dbReference type="EMBL" id="RML25433.1"/>
    </source>
</evidence>
<keyword evidence="2" id="KW-0255">Endonuclease</keyword>
<dbReference type="SUPFAM" id="SSF52540">
    <property type="entry name" value="P-loop containing nucleoside triphosphate hydrolases"/>
    <property type="match status" value="1"/>
</dbReference>
<dbReference type="GO" id="GO:0005829">
    <property type="term" value="C:cytosol"/>
    <property type="evidence" value="ECO:0007669"/>
    <property type="project" value="TreeGrafter"/>
</dbReference>
<dbReference type="GO" id="GO:0004519">
    <property type="term" value="F:endonuclease activity"/>
    <property type="evidence" value="ECO:0007669"/>
    <property type="project" value="UniProtKB-KW"/>
</dbReference>
<dbReference type="Pfam" id="PF04851">
    <property type="entry name" value="ResIII"/>
    <property type="match status" value="1"/>
</dbReference>